<evidence type="ECO:0000256" key="1">
    <source>
        <dbReference type="SAM" id="MobiDB-lite"/>
    </source>
</evidence>
<organism evidence="2 3">
    <name type="scientific">Pocillopora meandrina</name>
    <dbReference type="NCBI Taxonomy" id="46732"/>
    <lineage>
        <taxon>Eukaryota</taxon>
        <taxon>Metazoa</taxon>
        <taxon>Cnidaria</taxon>
        <taxon>Anthozoa</taxon>
        <taxon>Hexacorallia</taxon>
        <taxon>Scleractinia</taxon>
        <taxon>Astrocoeniina</taxon>
        <taxon>Pocilloporidae</taxon>
        <taxon>Pocillopora</taxon>
    </lineage>
</organism>
<feature type="compositionally biased region" description="Basic and acidic residues" evidence="1">
    <location>
        <begin position="528"/>
        <end position="539"/>
    </location>
</feature>
<feature type="compositionally biased region" description="Basic and acidic residues" evidence="1">
    <location>
        <begin position="147"/>
        <end position="156"/>
    </location>
</feature>
<keyword evidence="3" id="KW-1185">Reference proteome</keyword>
<dbReference type="EMBL" id="CALNXJ010000009">
    <property type="protein sequence ID" value="CAH3104029.1"/>
    <property type="molecule type" value="Genomic_DNA"/>
</dbReference>
<dbReference type="Proteomes" id="UP001159428">
    <property type="component" value="Unassembled WGS sequence"/>
</dbReference>
<reference evidence="2 3" key="1">
    <citation type="submission" date="2022-05" db="EMBL/GenBank/DDBJ databases">
        <authorList>
            <consortium name="Genoscope - CEA"/>
            <person name="William W."/>
        </authorList>
    </citation>
    <scope>NUCLEOTIDE SEQUENCE [LARGE SCALE GENOMIC DNA]</scope>
</reference>
<protein>
    <submittedName>
        <fullName evidence="2">Uncharacterized protein</fullName>
    </submittedName>
</protein>
<sequence length="559" mass="62805">MAMGTCSREYKRAVMRNTAAGGNLQNSLDSLEDQKKRLVRSFEEKKLNFIEKKGTLPKLFSSLGHTGGMERSKRGQLTKQLSDSSALNESRERRLKETFSSTNDMVNFNKQNHQISNTAAEQDDTLLPPAIGSGARLQYSAGRRRHSDNLSSEKPKTPLAPTLSLPSESTEWKEEQEAYGSDPELGTFKTRLRVPAPYTSLGTQLPLSPLLQRKASRPSKPQLSPLDVAAERQCVSLPASPRFQRRRAESWDQAKSQELRLNDFAEFSSEGPKLRSMSLACEKIESGKQDVGKLPPRVPASPQISPRRQRGFQPLGADQLQSSPQEGSFILPKLEARGSLSSMLDENGKERVQRRVFSLVADNATRETSPRREALELQNLSPRTERKLRNFLNSENGWLTGFSSKHEGLEDIVEDGKGLQRPEAEDEECTWNSDIDDDDDETIGQKKIHSLEEIKHTRYLRMKSPVHWLPKMGNVPKHLLSSSIIVGHTKVGFESISRPQRDKDVDNLDESVSCDEIENSEEGNETDGESKLEPKKNENNNETYWDNSELKENSTSGCN</sequence>
<evidence type="ECO:0000313" key="2">
    <source>
        <dbReference type="EMBL" id="CAH3104029.1"/>
    </source>
</evidence>
<proteinExistence type="predicted"/>
<evidence type="ECO:0000313" key="3">
    <source>
        <dbReference type="Proteomes" id="UP001159428"/>
    </source>
</evidence>
<feature type="region of interest" description="Disordered" evidence="1">
    <location>
        <begin position="139"/>
        <end position="185"/>
    </location>
</feature>
<gene>
    <name evidence="2" type="ORF">PMEA_00035389</name>
</gene>
<name>A0AAU9W9L0_9CNID</name>
<dbReference type="AlphaFoldDB" id="A0AAU9W9L0"/>
<feature type="compositionally biased region" description="Polar residues" evidence="1">
    <location>
        <begin position="75"/>
        <end position="88"/>
    </location>
</feature>
<feature type="region of interest" description="Disordered" evidence="1">
    <location>
        <begin position="62"/>
        <end position="93"/>
    </location>
</feature>
<comment type="caution">
    <text evidence="2">The sequence shown here is derived from an EMBL/GenBank/DDBJ whole genome shotgun (WGS) entry which is preliminary data.</text>
</comment>
<feature type="region of interest" description="Disordered" evidence="1">
    <location>
        <begin position="497"/>
        <end position="559"/>
    </location>
</feature>
<feature type="region of interest" description="Disordered" evidence="1">
    <location>
        <begin position="287"/>
        <end position="310"/>
    </location>
</feature>
<feature type="compositionally biased region" description="Acidic residues" evidence="1">
    <location>
        <begin position="507"/>
        <end position="527"/>
    </location>
</feature>
<accession>A0AAU9W9L0</accession>